<dbReference type="PANTHER" id="PTHR46670">
    <property type="entry name" value="ENDO/EXONUCLEASE/PHOSPHATASE DOMAIN-CONTAINING PROTEIN"/>
    <property type="match status" value="1"/>
</dbReference>
<accession>A0A6S7HA23</accession>
<reference evidence="1" key="1">
    <citation type="submission" date="2020-04" db="EMBL/GenBank/DDBJ databases">
        <authorList>
            <person name="Alioto T."/>
            <person name="Alioto T."/>
            <person name="Gomez Garrido J."/>
        </authorList>
    </citation>
    <scope>NUCLEOTIDE SEQUENCE</scope>
    <source>
        <strain evidence="1">A484AB</strain>
    </source>
</reference>
<dbReference type="PANTHER" id="PTHR46670:SF3">
    <property type="entry name" value="ENDONUCLEASE_EXONUCLEASE_PHOSPHATASE DOMAIN-CONTAINING PROTEIN"/>
    <property type="match status" value="1"/>
</dbReference>
<comment type="caution">
    <text evidence="1">The sequence shown here is derived from an EMBL/GenBank/DDBJ whole genome shotgun (WGS) entry which is preliminary data.</text>
</comment>
<dbReference type="EMBL" id="CACRXK020003710">
    <property type="protein sequence ID" value="CAB3999943.1"/>
    <property type="molecule type" value="Genomic_DNA"/>
</dbReference>
<organism evidence="1 2">
    <name type="scientific">Paramuricea clavata</name>
    <name type="common">Red gorgonian</name>
    <name type="synonym">Violescent sea-whip</name>
    <dbReference type="NCBI Taxonomy" id="317549"/>
    <lineage>
        <taxon>Eukaryota</taxon>
        <taxon>Metazoa</taxon>
        <taxon>Cnidaria</taxon>
        <taxon>Anthozoa</taxon>
        <taxon>Octocorallia</taxon>
        <taxon>Malacalcyonacea</taxon>
        <taxon>Plexauridae</taxon>
        <taxon>Paramuricea</taxon>
    </lineage>
</organism>
<protein>
    <submittedName>
        <fullName evidence="1">Uncharacterized protein</fullName>
    </submittedName>
</protein>
<dbReference type="SUPFAM" id="SSF56219">
    <property type="entry name" value="DNase I-like"/>
    <property type="match status" value="1"/>
</dbReference>
<dbReference type="Proteomes" id="UP001152795">
    <property type="component" value="Unassembled WGS sequence"/>
</dbReference>
<dbReference type="OrthoDB" id="5988992at2759"/>
<proteinExistence type="predicted"/>
<gene>
    <name evidence="1" type="ORF">PACLA_8A084498</name>
</gene>
<keyword evidence="2" id="KW-1185">Reference proteome</keyword>
<sequence length="156" mass="17442">LAFIQATPNVAFYPTSRNKGPEFVDYICDSEIDIAVITETWLKSADAAAKIAATPTGYRLFNHPRPHRIGGGTGILARDSLVIKQARAGIFNSFEYSEYIIVSGSSRVRLVVIYRPPYSFNHPATVNMFITEFADFLESVVMTIEPLLIAERMEHK</sequence>
<evidence type="ECO:0000313" key="2">
    <source>
        <dbReference type="Proteomes" id="UP001152795"/>
    </source>
</evidence>
<dbReference type="AlphaFoldDB" id="A0A6S7HA23"/>
<dbReference type="Gene3D" id="3.60.10.10">
    <property type="entry name" value="Endonuclease/exonuclease/phosphatase"/>
    <property type="match status" value="1"/>
</dbReference>
<feature type="non-terminal residue" evidence="1">
    <location>
        <position position="156"/>
    </location>
</feature>
<name>A0A6S7HA23_PARCT</name>
<evidence type="ECO:0000313" key="1">
    <source>
        <dbReference type="EMBL" id="CAB3999943.1"/>
    </source>
</evidence>
<feature type="non-terminal residue" evidence="1">
    <location>
        <position position="1"/>
    </location>
</feature>
<dbReference type="InterPro" id="IPR036691">
    <property type="entry name" value="Endo/exonu/phosph_ase_sf"/>
</dbReference>